<feature type="transmembrane region" description="Helical" evidence="1">
    <location>
        <begin position="111"/>
        <end position="133"/>
    </location>
</feature>
<keyword evidence="1" id="KW-0812">Transmembrane</keyword>
<name>A0ABZ2TW58_9ACTN</name>
<organism evidence="2 3">
    <name type="scientific">Gordonia hydrophobica</name>
    <dbReference type="NCBI Taxonomy" id="40516"/>
    <lineage>
        <taxon>Bacteria</taxon>
        <taxon>Bacillati</taxon>
        <taxon>Actinomycetota</taxon>
        <taxon>Actinomycetes</taxon>
        <taxon>Mycobacteriales</taxon>
        <taxon>Gordoniaceae</taxon>
        <taxon>Gordonia</taxon>
    </lineage>
</organism>
<reference evidence="2 3" key="1">
    <citation type="journal article" date="2023" name="Virus Evol.">
        <title>Computational host range prediction-The good, the bad, and the ugly.</title>
        <authorList>
            <person name="Howell A.A."/>
            <person name="Versoza C.J."/>
            <person name="Pfeifer S.P."/>
        </authorList>
    </citation>
    <scope>NUCLEOTIDE SEQUENCE [LARGE SCALE GENOMIC DNA]</scope>
    <source>
        <strain evidence="2 3">1610/1b</strain>
    </source>
</reference>
<gene>
    <name evidence="2" type="ORF">RVF87_11305</name>
</gene>
<evidence type="ECO:0000313" key="3">
    <source>
        <dbReference type="Proteomes" id="UP001479933"/>
    </source>
</evidence>
<accession>A0ABZ2TW58</accession>
<keyword evidence="1" id="KW-0472">Membrane</keyword>
<dbReference type="Proteomes" id="UP001479933">
    <property type="component" value="Chromosome"/>
</dbReference>
<protein>
    <recommendedName>
        <fullName evidence="4">DUF3592 domain-containing protein</fullName>
    </recommendedName>
</protein>
<proteinExistence type="predicted"/>
<keyword evidence="1" id="KW-1133">Transmembrane helix</keyword>
<evidence type="ECO:0000256" key="1">
    <source>
        <dbReference type="SAM" id="Phobius"/>
    </source>
</evidence>
<sequence length="144" mass="15141">MTRTVQRRIQIGLAALGVLVALIGVVIIAGAYRNDAKIDANKATAVADVISADRLHAAVNFVTPDGVLRNPKLGLLYPTDLSTGQRILVDYDTTDPDNLARPVGRDASLSIGPALSVIGAGWVVVVVLMLGVAEAGRRSRRTTT</sequence>
<keyword evidence="3" id="KW-1185">Reference proteome</keyword>
<evidence type="ECO:0008006" key="4">
    <source>
        <dbReference type="Google" id="ProtNLM"/>
    </source>
</evidence>
<feature type="transmembrane region" description="Helical" evidence="1">
    <location>
        <begin position="12"/>
        <end position="32"/>
    </location>
</feature>
<dbReference type="EMBL" id="CP136137">
    <property type="protein sequence ID" value="WYY05678.1"/>
    <property type="molecule type" value="Genomic_DNA"/>
</dbReference>
<dbReference type="RefSeq" id="WP_066164923.1">
    <property type="nucleotide sequence ID" value="NZ_CP136137.1"/>
</dbReference>
<evidence type="ECO:0000313" key="2">
    <source>
        <dbReference type="EMBL" id="WYY05678.1"/>
    </source>
</evidence>